<dbReference type="RefSeq" id="WP_160130771.1">
    <property type="nucleotide sequence ID" value="NZ_CP019288.1"/>
</dbReference>
<dbReference type="PANTHER" id="PTHR35089">
    <property type="entry name" value="CHAPERONE PROTEIN SKP"/>
    <property type="match status" value="1"/>
</dbReference>
<dbReference type="SMART" id="SM00935">
    <property type="entry name" value="OmpH"/>
    <property type="match status" value="1"/>
</dbReference>
<evidence type="ECO:0000256" key="3">
    <source>
        <dbReference type="SAM" id="Coils"/>
    </source>
</evidence>
<dbReference type="GO" id="GO:0051082">
    <property type="term" value="F:unfolded protein binding"/>
    <property type="evidence" value="ECO:0007669"/>
    <property type="project" value="InterPro"/>
</dbReference>
<dbReference type="OrthoDB" id="9788552at2"/>
<dbReference type="Pfam" id="PF03938">
    <property type="entry name" value="OmpH"/>
    <property type="match status" value="1"/>
</dbReference>
<dbReference type="EMBL" id="CP019288">
    <property type="protein sequence ID" value="QHI38210.1"/>
    <property type="molecule type" value="Genomic_DNA"/>
</dbReference>
<keyword evidence="3" id="KW-0175">Coiled coil</keyword>
<comment type="similarity">
    <text evidence="1">Belongs to the Skp family.</text>
</comment>
<evidence type="ECO:0000313" key="7">
    <source>
        <dbReference type="Proteomes" id="UP000464657"/>
    </source>
</evidence>
<sequence length="304" mass="35530">MKTKVLFLLTVLLTLSTVNAQRVTGAKVGYIDMEYILENVTAYKEANTQLEAKAQRWKGEIQKKQNTIDQMKKNLSAERVLLTKELVDERVEEVEILEQELQTYQQDRFGPYGSLMVQRQNMVKPIQDQVLNAVQDIAKKRRYDFIFDKSADVVMLFSSKKFDISDLVLRTINRDVKREGRAAQLKEASEKSKFDDEDKEPNPEIEARKKEREEAVAEKEEAAAAKKEERQKLLDERKKTREEEREAKKKAYEEKRQKLIEAREAKKKEAEEKRKKREEDKKKKEEARKKEQEEKSSGGAGNGK</sequence>
<keyword evidence="7" id="KW-1185">Reference proteome</keyword>
<name>A0A7L4ZNZ0_9FLAO</name>
<dbReference type="AlphaFoldDB" id="A0A7L4ZNZ0"/>
<feature type="region of interest" description="Disordered" evidence="4">
    <location>
        <begin position="180"/>
        <end position="304"/>
    </location>
</feature>
<dbReference type="PANTHER" id="PTHR35089:SF1">
    <property type="entry name" value="CHAPERONE PROTEIN SKP"/>
    <property type="match status" value="1"/>
</dbReference>
<feature type="signal peptide" evidence="5">
    <location>
        <begin position="1"/>
        <end position="20"/>
    </location>
</feature>
<feature type="compositionally biased region" description="Basic and acidic residues" evidence="4">
    <location>
        <begin position="187"/>
        <end position="296"/>
    </location>
</feature>
<reference evidence="6 7" key="1">
    <citation type="journal article" date="2013" name="Int. J. Syst. Evol. Microbiol.">
        <title>Kordia antarctica sp. nov., isolated from Antarctic seawater.</title>
        <authorList>
            <person name="Baek K."/>
            <person name="Choi A."/>
            <person name="Kang I."/>
            <person name="Lee K."/>
            <person name="Cho J.C."/>
        </authorList>
    </citation>
    <scope>NUCLEOTIDE SEQUENCE [LARGE SCALE GENOMIC DNA]</scope>
    <source>
        <strain evidence="6 7">IMCC3317</strain>
    </source>
</reference>
<protein>
    <recommendedName>
        <fullName evidence="8">Chaperone protein Skp</fullName>
    </recommendedName>
</protein>
<dbReference type="InterPro" id="IPR005632">
    <property type="entry name" value="Chaperone_Skp"/>
</dbReference>
<evidence type="ECO:0000256" key="5">
    <source>
        <dbReference type="SAM" id="SignalP"/>
    </source>
</evidence>
<evidence type="ECO:0000256" key="1">
    <source>
        <dbReference type="ARBA" id="ARBA00009091"/>
    </source>
</evidence>
<evidence type="ECO:0000256" key="4">
    <source>
        <dbReference type="SAM" id="MobiDB-lite"/>
    </source>
</evidence>
<dbReference type="Proteomes" id="UP000464657">
    <property type="component" value="Chromosome"/>
</dbReference>
<accession>A0A7L4ZNZ0</accession>
<dbReference type="GO" id="GO:0050821">
    <property type="term" value="P:protein stabilization"/>
    <property type="evidence" value="ECO:0007669"/>
    <property type="project" value="TreeGrafter"/>
</dbReference>
<feature type="chain" id="PRO_5029594629" description="Chaperone protein Skp" evidence="5">
    <location>
        <begin position="21"/>
        <end position="304"/>
    </location>
</feature>
<dbReference type="InterPro" id="IPR024930">
    <property type="entry name" value="Skp_dom_sf"/>
</dbReference>
<evidence type="ECO:0008006" key="8">
    <source>
        <dbReference type="Google" id="ProtNLM"/>
    </source>
</evidence>
<dbReference type="Gene3D" id="3.30.910.20">
    <property type="entry name" value="Skp domain"/>
    <property type="match status" value="1"/>
</dbReference>
<organism evidence="6 7">
    <name type="scientific">Kordia antarctica</name>
    <dbReference type="NCBI Taxonomy" id="1218801"/>
    <lineage>
        <taxon>Bacteria</taxon>
        <taxon>Pseudomonadati</taxon>
        <taxon>Bacteroidota</taxon>
        <taxon>Flavobacteriia</taxon>
        <taxon>Flavobacteriales</taxon>
        <taxon>Flavobacteriaceae</taxon>
        <taxon>Kordia</taxon>
    </lineage>
</organism>
<evidence type="ECO:0000313" key="6">
    <source>
        <dbReference type="EMBL" id="QHI38210.1"/>
    </source>
</evidence>
<dbReference type="SUPFAM" id="SSF111384">
    <property type="entry name" value="OmpH-like"/>
    <property type="match status" value="1"/>
</dbReference>
<feature type="coiled-coil region" evidence="3">
    <location>
        <begin position="40"/>
        <end position="107"/>
    </location>
</feature>
<evidence type="ECO:0000256" key="2">
    <source>
        <dbReference type="ARBA" id="ARBA00022729"/>
    </source>
</evidence>
<dbReference type="GO" id="GO:0005829">
    <property type="term" value="C:cytosol"/>
    <property type="evidence" value="ECO:0007669"/>
    <property type="project" value="TreeGrafter"/>
</dbReference>
<gene>
    <name evidence="6" type="ORF">IMCC3317_35970</name>
</gene>
<proteinExistence type="inferred from homology"/>
<keyword evidence="2 5" id="KW-0732">Signal</keyword>
<dbReference type="KEGG" id="kan:IMCC3317_35970"/>